<sequence length="365" mass="42518">MKILHVGEYVNGGVATYLKTLLSGLQKYDDIENYLLISEYKSQQGWENITKKVFYYKYKRSIANIFLAIKQIHAVIKDINPDIIHVHSTWAGLFVRLPYLLKKRKAKIIYQSHGWSFLMDTSKYKKNIYAFVEKILSIPTDKIINISNYEQNQAIKYGLNKNKMVMIYNGVEDKVNKSNLKLNWDRNKINLLFVGRLDRQKGLDLFLDVYNKIKLENIHLYVIGASILDNNLPQSTKYVTYLGWVDNKDIDAYYQACDAVIMPSRWEGFGLVAVEAMRNSKPVIVSSAGALPELIKNNINGYVFNLKDKFSLRDILIKLDRDKLKIIGFKNRKLFLKTFTSKQFVINILVLYKFLNKNIEIEKLQ</sequence>
<dbReference type="Pfam" id="PF00534">
    <property type="entry name" value="Glycos_transf_1"/>
    <property type="match status" value="1"/>
</dbReference>
<evidence type="ECO:0000259" key="2">
    <source>
        <dbReference type="Pfam" id="PF13439"/>
    </source>
</evidence>
<dbReference type="RefSeq" id="WP_227153155.1">
    <property type="nucleotide sequence ID" value="NZ_JAJCGD010000027.1"/>
</dbReference>
<name>A0AAW4UB72_9FIRM</name>
<dbReference type="InterPro" id="IPR028098">
    <property type="entry name" value="Glyco_trans_4-like_N"/>
</dbReference>
<dbReference type="Gene3D" id="3.40.50.2000">
    <property type="entry name" value="Glycogen Phosphorylase B"/>
    <property type="match status" value="2"/>
</dbReference>
<evidence type="ECO:0000259" key="1">
    <source>
        <dbReference type="Pfam" id="PF00534"/>
    </source>
</evidence>
<evidence type="ECO:0000313" key="4">
    <source>
        <dbReference type="Proteomes" id="UP001198190"/>
    </source>
</evidence>
<dbReference type="PANTHER" id="PTHR45947:SF3">
    <property type="entry name" value="SULFOQUINOVOSYL TRANSFERASE SQD2"/>
    <property type="match status" value="1"/>
</dbReference>
<gene>
    <name evidence="3" type="ORF">LIY65_09290</name>
</gene>
<dbReference type="SUPFAM" id="SSF53756">
    <property type="entry name" value="UDP-Glycosyltransferase/glycogen phosphorylase"/>
    <property type="match status" value="1"/>
</dbReference>
<dbReference type="Pfam" id="PF13439">
    <property type="entry name" value="Glyco_transf_4"/>
    <property type="match status" value="1"/>
</dbReference>
<dbReference type="PANTHER" id="PTHR45947">
    <property type="entry name" value="SULFOQUINOVOSYL TRANSFERASE SQD2"/>
    <property type="match status" value="1"/>
</dbReference>
<organism evidence="3 4">
    <name type="scientific">Megamonas funiformis</name>
    <dbReference type="NCBI Taxonomy" id="437897"/>
    <lineage>
        <taxon>Bacteria</taxon>
        <taxon>Bacillati</taxon>
        <taxon>Bacillota</taxon>
        <taxon>Negativicutes</taxon>
        <taxon>Selenomonadales</taxon>
        <taxon>Selenomonadaceae</taxon>
        <taxon>Megamonas</taxon>
    </lineage>
</organism>
<dbReference type="AlphaFoldDB" id="A0AAW4UB72"/>
<protein>
    <submittedName>
        <fullName evidence="3">Glycosyltransferase family 4 protein</fullName>
    </submittedName>
</protein>
<reference evidence="3" key="1">
    <citation type="submission" date="2021-10" db="EMBL/GenBank/DDBJ databases">
        <title>Collection of gut derived symbiotic bacterial strains cultured from healthy donors.</title>
        <authorList>
            <person name="Lin H."/>
            <person name="Littmann E."/>
            <person name="Claire K."/>
            <person name="Pamer E."/>
        </authorList>
    </citation>
    <scope>NUCLEOTIDE SEQUENCE</scope>
    <source>
        <strain evidence="3">MSK.7.16</strain>
    </source>
</reference>
<feature type="domain" description="Glycosyltransferase subfamily 4-like N-terminal" evidence="2">
    <location>
        <begin position="12"/>
        <end position="172"/>
    </location>
</feature>
<accession>A0AAW4UB72</accession>
<dbReference type="EMBL" id="JAJCGD010000027">
    <property type="protein sequence ID" value="MCB6828886.1"/>
    <property type="molecule type" value="Genomic_DNA"/>
</dbReference>
<evidence type="ECO:0000313" key="3">
    <source>
        <dbReference type="EMBL" id="MCB6828886.1"/>
    </source>
</evidence>
<dbReference type="Proteomes" id="UP001198190">
    <property type="component" value="Unassembled WGS sequence"/>
</dbReference>
<dbReference type="GO" id="GO:0016757">
    <property type="term" value="F:glycosyltransferase activity"/>
    <property type="evidence" value="ECO:0007669"/>
    <property type="project" value="InterPro"/>
</dbReference>
<dbReference type="CDD" id="cd03801">
    <property type="entry name" value="GT4_PimA-like"/>
    <property type="match status" value="1"/>
</dbReference>
<comment type="caution">
    <text evidence="3">The sequence shown here is derived from an EMBL/GenBank/DDBJ whole genome shotgun (WGS) entry which is preliminary data.</text>
</comment>
<feature type="domain" description="Glycosyl transferase family 1" evidence="1">
    <location>
        <begin position="181"/>
        <end position="320"/>
    </location>
</feature>
<dbReference type="InterPro" id="IPR001296">
    <property type="entry name" value="Glyco_trans_1"/>
</dbReference>
<proteinExistence type="predicted"/>
<dbReference type="InterPro" id="IPR050194">
    <property type="entry name" value="Glycosyltransferase_grp1"/>
</dbReference>